<name>A0A397VTV6_9GLOM</name>
<proteinExistence type="predicted"/>
<evidence type="ECO:0000313" key="3">
    <source>
        <dbReference type="Proteomes" id="UP000266673"/>
    </source>
</evidence>
<dbReference type="AlphaFoldDB" id="A0A397VTV6"/>
<evidence type="ECO:0000256" key="1">
    <source>
        <dbReference type="SAM" id="MobiDB-lite"/>
    </source>
</evidence>
<reference evidence="2 3" key="1">
    <citation type="submission" date="2018-06" db="EMBL/GenBank/DDBJ databases">
        <title>Comparative genomics reveals the genomic features of Rhizophagus irregularis, R. cerebriforme, R. diaphanum and Gigaspora rosea, and their symbiotic lifestyle signature.</title>
        <authorList>
            <person name="Morin E."/>
            <person name="San Clemente H."/>
            <person name="Chen E.C.H."/>
            <person name="De La Providencia I."/>
            <person name="Hainaut M."/>
            <person name="Kuo A."/>
            <person name="Kohler A."/>
            <person name="Murat C."/>
            <person name="Tang N."/>
            <person name="Roy S."/>
            <person name="Loubradou J."/>
            <person name="Henrissat B."/>
            <person name="Grigoriev I.V."/>
            <person name="Corradi N."/>
            <person name="Roux C."/>
            <person name="Martin F.M."/>
        </authorList>
    </citation>
    <scope>NUCLEOTIDE SEQUENCE [LARGE SCALE GENOMIC DNA]</scope>
    <source>
        <strain evidence="2 3">DAOM 194757</strain>
    </source>
</reference>
<comment type="caution">
    <text evidence="2">The sequence shown here is derived from an EMBL/GenBank/DDBJ whole genome shotgun (WGS) entry which is preliminary data.</text>
</comment>
<evidence type="ECO:0000313" key="2">
    <source>
        <dbReference type="EMBL" id="RIB23433.1"/>
    </source>
</evidence>
<gene>
    <name evidence="2" type="ORF">C2G38_2290464</name>
</gene>
<organism evidence="2 3">
    <name type="scientific">Gigaspora rosea</name>
    <dbReference type="NCBI Taxonomy" id="44941"/>
    <lineage>
        <taxon>Eukaryota</taxon>
        <taxon>Fungi</taxon>
        <taxon>Fungi incertae sedis</taxon>
        <taxon>Mucoromycota</taxon>
        <taxon>Glomeromycotina</taxon>
        <taxon>Glomeromycetes</taxon>
        <taxon>Diversisporales</taxon>
        <taxon>Gigasporaceae</taxon>
        <taxon>Gigaspora</taxon>
    </lineage>
</organism>
<feature type="compositionally biased region" description="Basic and acidic residues" evidence="1">
    <location>
        <begin position="222"/>
        <end position="235"/>
    </location>
</feature>
<feature type="region of interest" description="Disordered" evidence="1">
    <location>
        <begin position="112"/>
        <end position="134"/>
    </location>
</feature>
<keyword evidence="3" id="KW-1185">Reference proteome</keyword>
<dbReference type="EMBL" id="QKWP01000262">
    <property type="protein sequence ID" value="RIB23433.1"/>
    <property type="molecule type" value="Genomic_DNA"/>
</dbReference>
<dbReference type="OrthoDB" id="2461444at2759"/>
<protein>
    <submittedName>
        <fullName evidence="2">Uncharacterized protein</fullName>
    </submittedName>
</protein>
<sequence length="270" mass="31602">MDFKIEKYNENFMSFRTPARESHPILECPEVKLLDEKCTMLIRSLILEQMEEVQEIINKNFPRPPNDEQLPEALEFTLEVVENIIRNDIEEKEKEIEYLPSFVKMFPQEARPAGNVNETDESEEIEVKKDEEKNKSNETRILVEPSYVRRGTFGNCQQKEMETKTDEHKMYDYCQKLVKVAEVNHVDGTIKPGCGNRIEIEDTNPIDLQKTCKMDYVNKIEPDGSNKKEKKKENISVESEEVADGKLEPILDEEAFNRNRELKIKKLDEP</sequence>
<accession>A0A397VTV6</accession>
<feature type="region of interest" description="Disordered" evidence="1">
    <location>
        <begin position="222"/>
        <end position="241"/>
    </location>
</feature>
<feature type="compositionally biased region" description="Basic and acidic residues" evidence="1">
    <location>
        <begin position="125"/>
        <end position="134"/>
    </location>
</feature>
<dbReference type="Proteomes" id="UP000266673">
    <property type="component" value="Unassembled WGS sequence"/>
</dbReference>